<dbReference type="RefSeq" id="WP_322937887.1">
    <property type="nucleotide sequence ID" value="NZ_CP141059.1"/>
</dbReference>
<keyword evidence="3" id="KW-1185">Reference proteome</keyword>
<dbReference type="EMBL" id="CP141059">
    <property type="protein sequence ID" value="WQQ27322.1"/>
    <property type="molecule type" value="Genomic_DNA"/>
</dbReference>
<proteinExistence type="predicted"/>
<dbReference type="PANTHER" id="PTHR34310">
    <property type="entry name" value="DUF427 DOMAIN PROTEIN (AFU_ORTHOLOGUE AFUA_3G02220)"/>
    <property type="match status" value="1"/>
</dbReference>
<name>A0ABZ0ZSR2_9ACTN</name>
<gene>
    <name evidence="2" type="ORF">SHK19_03625</name>
</gene>
<evidence type="ECO:0000313" key="2">
    <source>
        <dbReference type="EMBL" id="WQQ27322.1"/>
    </source>
</evidence>
<evidence type="ECO:0000313" key="3">
    <source>
        <dbReference type="Proteomes" id="UP001327225"/>
    </source>
</evidence>
<dbReference type="InterPro" id="IPR038694">
    <property type="entry name" value="DUF427_sf"/>
</dbReference>
<dbReference type="Proteomes" id="UP001327225">
    <property type="component" value="Chromosome"/>
</dbReference>
<reference evidence="3" key="1">
    <citation type="submission" date="2023-12" db="EMBL/GenBank/DDBJ databases">
        <title>Novel species in genus Nocardioides.</title>
        <authorList>
            <person name="Zhou H."/>
        </authorList>
    </citation>
    <scope>NUCLEOTIDE SEQUENCE [LARGE SCALE GENOMIC DNA]</scope>
    <source>
        <strain evidence="3">HM61</strain>
    </source>
</reference>
<evidence type="ECO:0000259" key="1">
    <source>
        <dbReference type="Pfam" id="PF04248"/>
    </source>
</evidence>
<protein>
    <submittedName>
        <fullName evidence="2">DUF427 domain-containing protein</fullName>
    </submittedName>
</protein>
<dbReference type="Gene3D" id="2.170.150.40">
    <property type="entry name" value="Domain of unknown function (DUF427)"/>
    <property type="match status" value="1"/>
</dbReference>
<organism evidence="2 3">
    <name type="scientific">Nocardioides bizhenqiangii</name>
    <dbReference type="NCBI Taxonomy" id="3095076"/>
    <lineage>
        <taxon>Bacteria</taxon>
        <taxon>Bacillati</taxon>
        <taxon>Actinomycetota</taxon>
        <taxon>Actinomycetes</taxon>
        <taxon>Propionibacteriales</taxon>
        <taxon>Nocardioidaceae</taxon>
        <taxon>Nocardioides</taxon>
    </lineage>
</organism>
<dbReference type="InterPro" id="IPR007361">
    <property type="entry name" value="DUF427"/>
</dbReference>
<sequence>MTRPILKPGALHPITVTPTDGRVTVTAGGRTIVDTTRALTLKESVYPAVIYVPREDTDMSALEPSESASYCPYKGEASYFSIRTDGGLLPDAVWSYEDPHDAVPEIAGRLAFYRDRVEITQH</sequence>
<accession>A0ABZ0ZSR2</accession>
<dbReference type="PANTHER" id="PTHR34310:SF9">
    <property type="entry name" value="BLR5716 PROTEIN"/>
    <property type="match status" value="1"/>
</dbReference>
<dbReference type="Pfam" id="PF04248">
    <property type="entry name" value="NTP_transf_9"/>
    <property type="match status" value="1"/>
</dbReference>
<feature type="domain" description="DUF427" evidence="1">
    <location>
        <begin position="23"/>
        <end position="114"/>
    </location>
</feature>